<evidence type="ECO:0000256" key="5">
    <source>
        <dbReference type="ARBA" id="ARBA00023251"/>
    </source>
</evidence>
<keyword evidence="3 7" id="KW-1133">Transmembrane helix</keyword>
<evidence type="ECO:0000259" key="8">
    <source>
        <dbReference type="Pfam" id="PF01061"/>
    </source>
</evidence>
<feature type="transmembrane region" description="Helical" evidence="7">
    <location>
        <begin position="205"/>
        <end position="225"/>
    </location>
</feature>
<keyword evidence="5" id="KW-0046">Antibiotic resistance</keyword>
<protein>
    <submittedName>
        <fullName evidence="9">ABC transporter permease</fullName>
    </submittedName>
</protein>
<evidence type="ECO:0000256" key="6">
    <source>
        <dbReference type="SAM" id="MobiDB-lite"/>
    </source>
</evidence>
<keyword evidence="4 7" id="KW-0472">Membrane</keyword>
<keyword evidence="2 7" id="KW-0812">Transmembrane</keyword>
<evidence type="ECO:0000256" key="2">
    <source>
        <dbReference type="ARBA" id="ARBA00022692"/>
    </source>
</evidence>
<dbReference type="Pfam" id="PF01061">
    <property type="entry name" value="ABC2_membrane"/>
    <property type="match status" value="1"/>
</dbReference>
<proteinExistence type="predicted"/>
<dbReference type="RefSeq" id="WP_207273704.1">
    <property type="nucleotide sequence ID" value="NZ_JAFMPK010000018.1"/>
</dbReference>
<reference evidence="10" key="1">
    <citation type="submission" date="2023-07" db="EMBL/GenBank/DDBJ databases">
        <title>Myceligenerans salitolerans sp. nov., a halotolerant actinomycete isolated from a salt lake in Xinjiang, China.</title>
        <authorList>
            <person name="Guan T."/>
        </authorList>
    </citation>
    <scope>NUCLEOTIDE SEQUENCE [LARGE SCALE GENOMIC DNA]</scope>
    <source>
        <strain evidence="10">XHU 5031</strain>
    </source>
</reference>
<feature type="transmembrane region" description="Helical" evidence="7">
    <location>
        <begin position="65"/>
        <end position="85"/>
    </location>
</feature>
<feature type="compositionally biased region" description="Low complexity" evidence="6">
    <location>
        <begin position="28"/>
        <end position="45"/>
    </location>
</feature>
<dbReference type="InterPro" id="IPR013525">
    <property type="entry name" value="ABC2_TM"/>
</dbReference>
<accession>A0ABS3I454</accession>
<evidence type="ECO:0000256" key="1">
    <source>
        <dbReference type="ARBA" id="ARBA00004141"/>
    </source>
</evidence>
<gene>
    <name evidence="9" type="ORF">J0911_01880</name>
</gene>
<feature type="transmembrane region" description="Helical" evidence="7">
    <location>
        <begin position="263"/>
        <end position="281"/>
    </location>
</feature>
<comment type="subcellular location">
    <subcellularLocation>
        <location evidence="1">Membrane</location>
        <topology evidence="1">Multi-pass membrane protein</topology>
    </subcellularLocation>
</comment>
<organism evidence="9 10">
    <name type="scientific">Myceligenerans salitolerans</name>
    <dbReference type="NCBI Taxonomy" id="1230528"/>
    <lineage>
        <taxon>Bacteria</taxon>
        <taxon>Bacillati</taxon>
        <taxon>Actinomycetota</taxon>
        <taxon>Actinomycetes</taxon>
        <taxon>Micrococcales</taxon>
        <taxon>Promicromonosporaceae</taxon>
        <taxon>Myceligenerans</taxon>
    </lineage>
</organism>
<dbReference type="PANTHER" id="PTHR43229">
    <property type="entry name" value="NODULATION PROTEIN J"/>
    <property type="match status" value="1"/>
</dbReference>
<feature type="transmembrane region" description="Helical" evidence="7">
    <location>
        <begin position="142"/>
        <end position="169"/>
    </location>
</feature>
<evidence type="ECO:0000256" key="4">
    <source>
        <dbReference type="ARBA" id="ARBA00023136"/>
    </source>
</evidence>
<feature type="transmembrane region" description="Helical" evidence="7">
    <location>
        <begin position="97"/>
        <end position="121"/>
    </location>
</feature>
<feature type="transmembrane region" description="Helical" evidence="7">
    <location>
        <begin position="175"/>
        <end position="198"/>
    </location>
</feature>
<feature type="compositionally biased region" description="Basic and acidic residues" evidence="6">
    <location>
        <begin position="14"/>
        <end position="27"/>
    </location>
</feature>
<evidence type="ECO:0000313" key="10">
    <source>
        <dbReference type="Proteomes" id="UP000664617"/>
    </source>
</evidence>
<comment type="caution">
    <text evidence="9">The sequence shown here is derived from an EMBL/GenBank/DDBJ whole genome shotgun (WGS) entry which is preliminary data.</text>
</comment>
<dbReference type="InterPro" id="IPR051784">
    <property type="entry name" value="Nod_factor_ABC_transporter"/>
</dbReference>
<evidence type="ECO:0000313" key="9">
    <source>
        <dbReference type="EMBL" id="MBO0607777.1"/>
    </source>
</evidence>
<name>A0ABS3I454_9MICO</name>
<dbReference type="Proteomes" id="UP000664617">
    <property type="component" value="Unassembled WGS sequence"/>
</dbReference>
<dbReference type="EMBL" id="JAFMPK010000018">
    <property type="protein sequence ID" value="MBO0607777.1"/>
    <property type="molecule type" value="Genomic_DNA"/>
</dbReference>
<dbReference type="PIRSF" id="PIRSF006648">
    <property type="entry name" value="DrrB"/>
    <property type="match status" value="1"/>
</dbReference>
<evidence type="ECO:0000256" key="7">
    <source>
        <dbReference type="SAM" id="Phobius"/>
    </source>
</evidence>
<evidence type="ECO:0000256" key="3">
    <source>
        <dbReference type="ARBA" id="ARBA00022989"/>
    </source>
</evidence>
<dbReference type="PANTHER" id="PTHR43229:SF2">
    <property type="entry name" value="NODULATION PROTEIN J"/>
    <property type="match status" value="1"/>
</dbReference>
<keyword evidence="10" id="KW-1185">Reference proteome</keyword>
<feature type="domain" description="ABC-2 type transporter transmembrane" evidence="8">
    <location>
        <begin position="54"/>
        <end position="253"/>
    </location>
</feature>
<sequence>MNDTTRPAGGARTPHAEPHAEPHDRPGSARPADATAPPAAASPSRRVLTQAAFEARTLLRNGEQLLVSLILPVLVLIGMATAPFLGIATGGTSRIDFAVPGVLALAVVSSAFTSQAIATAFDRRNGVLRLLATTPLGRGGLLAGKALAVLAVLVVQLAVLGAVAAVLGWSPDPAGLAPAGVALLLGTACFTALAMLLAGTMRAEGVLAVANLVWILLVVGGGLVVPPDRLGPLGPLAAALPSGALGEAVRAALLDGALTGGPLLVLTAWTVGAALAAARWFRWH</sequence>
<dbReference type="InterPro" id="IPR000412">
    <property type="entry name" value="ABC_2_transport"/>
</dbReference>
<feature type="region of interest" description="Disordered" evidence="6">
    <location>
        <begin position="1"/>
        <end position="45"/>
    </location>
</feature>